<dbReference type="CDD" id="cd03784">
    <property type="entry name" value="GT1_Gtf-like"/>
    <property type="match status" value="1"/>
</dbReference>
<dbReference type="GO" id="GO:0016906">
    <property type="term" value="F:sterol 3-beta-glucosyltransferase activity"/>
    <property type="evidence" value="ECO:0007669"/>
    <property type="project" value="UniProtKB-ARBA"/>
</dbReference>
<dbReference type="FunFam" id="3.40.50.2000:FF:000009">
    <property type="entry name" value="Sterol 3-beta-glucosyltransferase UGT80A2"/>
    <property type="match status" value="1"/>
</dbReference>
<dbReference type="FunCoup" id="A0A2V0NMK0">
    <property type="interactions" value="1039"/>
</dbReference>
<dbReference type="GO" id="GO:0005975">
    <property type="term" value="P:carbohydrate metabolic process"/>
    <property type="evidence" value="ECO:0007669"/>
    <property type="project" value="InterPro"/>
</dbReference>
<dbReference type="EMBL" id="BDRX01000001">
    <property type="protein sequence ID" value="GBF87642.1"/>
    <property type="molecule type" value="Genomic_DNA"/>
</dbReference>
<dbReference type="InterPro" id="IPR050426">
    <property type="entry name" value="Glycosyltransferase_28"/>
</dbReference>
<proteinExistence type="predicted"/>
<dbReference type="InterPro" id="IPR002213">
    <property type="entry name" value="UDP_glucos_trans"/>
</dbReference>
<protein>
    <submittedName>
        <fullName evidence="4">Uncharacterized protein</fullName>
    </submittedName>
</protein>
<keyword evidence="5" id="KW-1185">Reference proteome</keyword>
<feature type="domain" description="Glycosyltransferase family 28 N-terminal" evidence="2">
    <location>
        <begin position="8"/>
        <end position="146"/>
    </location>
</feature>
<comment type="caution">
    <text evidence="4">The sequence shown here is derived from an EMBL/GenBank/DDBJ whole genome shotgun (WGS) entry which is preliminary data.</text>
</comment>
<evidence type="ECO:0000259" key="3">
    <source>
        <dbReference type="Pfam" id="PF06722"/>
    </source>
</evidence>
<dbReference type="Pfam" id="PF03033">
    <property type="entry name" value="Glyco_transf_28"/>
    <property type="match status" value="1"/>
</dbReference>
<evidence type="ECO:0000313" key="4">
    <source>
        <dbReference type="EMBL" id="GBF87642.1"/>
    </source>
</evidence>
<dbReference type="InParanoid" id="A0A2V0NMK0"/>
<dbReference type="Proteomes" id="UP000247498">
    <property type="component" value="Unassembled WGS sequence"/>
</dbReference>
<dbReference type="Pfam" id="PF06722">
    <property type="entry name" value="EryCIII-like_C"/>
    <property type="match status" value="1"/>
</dbReference>
<dbReference type="AlphaFoldDB" id="A0A2V0NMK0"/>
<dbReference type="OrthoDB" id="541972at2759"/>
<name>A0A2V0NMK0_9CHLO</name>
<dbReference type="PANTHER" id="PTHR48050">
    <property type="entry name" value="STEROL 3-BETA-GLUCOSYLTRANSFERASE"/>
    <property type="match status" value="1"/>
</dbReference>
<accession>A0A2V0NMK0</accession>
<dbReference type="Gene3D" id="3.40.50.2000">
    <property type="entry name" value="Glycogen Phosphorylase B"/>
    <property type="match status" value="2"/>
</dbReference>
<gene>
    <name evidence="4" type="ORF">Rsub_00353</name>
</gene>
<dbReference type="PANTHER" id="PTHR48050:SF13">
    <property type="entry name" value="STEROL 3-BETA-GLUCOSYLTRANSFERASE UGT80A2"/>
    <property type="match status" value="1"/>
</dbReference>
<organism evidence="4 5">
    <name type="scientific">Raphidocelis subcapitata</name>
    <dbReference type="NCBI Taxonomy" id="307507"/>
    <lineage>
        <taxon>Eukaryota</taxon>
        <taxon>Viridiplantae</taxon>
        <taxon>Chlorophyta</taxon>
        <taxon>core chlorophytes</taxon>
        <taxon>Chlorophyceae</taxon>
        <taxon>CS clade</taxon>
        <taxon>Sphaeropleales</taxon>
        <taxon>Selenastraceae</taxon>
        <taxon>Raphidocelis</taxon>
    </lineage>
</organism>
<dbReference type="InterPro" id="IPR004276">
    <property type="entry name" value="GlycoTrans_28_N"/>
</dbReference>
<feature type="domain" description="Erythromycin biosynthesis protein CIII-like C-terminal" evidence="3">
    <location>
        <begin position="307"/>
        <end position="409"/>
    </location>
</feature>
<sequence length="441" mass="46378">MAHHAKKVVIVTSGSRGDVQPYCALGLELAARGCDVVVCTEERVRPLVESFGLKYARLYGDPTAMLYDPAHQALLAEGRIMKVMAAAAKNQAPPEKVLGSVAEAAEGADVIVSAALTQPGTASVAEKLGVPWVPVFLGPVWPTREFCSWALSATPWRWKWANKASYKLLLSALWAQERAHVNAWRAKALSLAPLRGGVMPLVEGAGGAIPVVLMSGYEIVPGQRRPPDYPDFVQFTGYAYVPPAREADVEPSLRAFVAAGPPPVCLGFGSMPAPDPRKLLEMAAEVVRLTGRRAVLLAGWSDLKTGAGLPAELFVAREAPHDWLLPRCCCVVHHCGIGTCAAVLRAGVPSVPCPVMLDQPANALRLVEAGCAVKPLPFARLAAPALAARVEAACGDAVMAARAAEAAAGIARDWRGVAAAADAVLSAQSPWPKLRAAGVIS</sequence>
<evidence type="ECO:0000313" key="5">
    <source>
        <dbReference type="Proteomes" id="UP000247498"/>
    </source>
</evidence>
<reference evidence="4 5" key="1">
    <citation type="journal article" date="2018" name="Sci. Rep.">
        <title>Raphidocelis subcapitata (=Pseudokirchneriella subcapitata) provides an insight into genome evolution and environmental adaptations in the Sphaeropleales.</title>
        <authorList>
            <person name="Suzuki S."/>
            <person name="Yamaguchi H."/>
            <person name="Nakajima N."/>
            <person name="Kawachi M."/>
        </authorList>
    </citation>
    <scope>NUCLEOTIDE SEQUENCE [LARGE SCALE GENOMIC DNA]</scope>
    <source>
        <strain evidence="4 5">NIES-35</strain>
    </source>
</reference>
<keyword evidence="1" id="KW-0808">Transferase</keyword>
<evidence type="ECO:0000259" key="2">
    <source>
        <dbReference type="Pfam" id="PF03033"/>
    </source>
</evidence>
<dbReference type="InterPro" id="IPR010610">
    <property type="entry name" value="EryCIII-like_C"/>
</dbReference>
<dbReference type="SUPFAM" id="SSF53756">
    <property type="entry name" value="UDP-Glycosyltransferase/glycogen phosphorylase"/>
    <property type="match status" value="1"/>
</dbReference>
<evidence type="ECO:0000256" key="1">
    <source>
        <dbReference type="ARBA" id="ARBA00022679"/>
    </source>
</evidence>